<dbReference type="EC" id="5.3.1.9" evidence="3"/>
<comment type="caution">
    <text evidence="8">The sequence shown here is derived from an EMBL/GenBank/DDBJ whole genome shotgun (WGS) entry which is preliminary data.</text>
</comment>
<evidence type="ECO:0000256" key="4">
    <source>
        <dbReference type="ARBA" id="ARBA00022432"/>
    </source>
</evidence>
<feature type="domain" description="Glucose-6-phosphate isomerase prokaryote" evidence="7">
    <location>
        <begin position="41"/>
        <end position="162"/>
    </location>
</feature>
<dbReference type="GO" id="GO:0006096">
    <property type="term" value="P:glycolytic process"/>
    <property type="evidence" value="ECO:0007669"/>
    <property type="project" value="UniProtKB-UniPathway"/>
</dbReference>
<dbReference type="GO" id="GO:0005737">
    <property type="term" value="C:cytoplasm"/>
    <property type="evidence" value="ECO:0007669"/>
    <property type="project" value="InterPro"/>
</dbReference>
<comment type="pathway">
    <text evidence="1">Carbohydrate degradation; glycolysis; D-glyceraldehyde 3-phosphate and glycerone phosphate from D-glucose: step 2/4.</text>
</comment>
<accession>A0A7X9DK54</accession>
<dbReference type="AlphaFoldDB" id="A0A7X9DK54"/>
<dbReference type="Gene3D" id="2.60.120.10">
    <property type="entry name" value="Jelly Rolls"/>
    <property type="match status" value="1"/>
</dbReference>
<dbReference type="UniPathway" id="UPA00109">
    <property type="reaction ID" value="UER00181"/>
</dbReference>
<evidence type="ECO:0000256" key="1">
    <source>
        <dbReference type="ARBA" id="ARBA00004926"/>
    </source>
</evidence>
<evidence type="ECO:0000256" key="2">
    <source>
        <dbReference type="ARBA" id="ARBA00006542"/>
    </source>
</evidence>
<evidence type="ECO:0000256" key="3">
    <source>
        <dbReference type="ARBA" id="ARBA00011952"/>
    </source>
</evidence>
<dbReference type="Pfam" id="PF06560">
    <property type="entry name" value="GPI"/>
    <property type="match status" value="1"/>
</dbReference>
<dbReference type="Proteomes" id="UP000526033">
    <property type="component" value="Unassembled WGS sequence"/>
</dbReference>
<gene>
    <name evidence="8" type="ORF">GYA27_00755</name>
</gene>
<organism evidence="8 9">
    <name type="scientific">candidate division WWE3 bacterium</name>
    <dbReference type="NCBI Taxonomy" id="2053526"/>
    <lineage>
        <taxon>Bacteria</taxon>
        <taxon>Katanobacteria</taxon>
    </lineage>
</organism>
<dbReference type="GO" id="GO:0004347">
    <property type="term" value="F:glucose-6-phosphate isomerase activity"/>
    <property type="evidence" value="ECO:0007669"/>
    <property type="project" value="UniProtKB-EC"/>
</dbReference>
<dbReference type="GO" id="GO:0006094">
    <property type="term" value="P:gluconeogenesis"/>
    <property type="evidence" value="ECO:0007669"/>
    <property type="project" value="UniProtKB-KW"/>
</dbReference>
<dbReference type="InterPro" id="IPR014710">
    <property type="entry name" value="RmlC-like_jellyroll"/>
</dbReference>
<dbReference type="SUPFAM" id="SSF51182">
    <property type="entry name" value="RmlC-like cupins"/>
    <property type="match status" value="1"/>
</dbReference>
<dbReference type="InterPro" id="IPR010551">
    <property type="entry name" value="G6P_isomerase_prok"/>
</dbReference>
<keyword evidence="5" id="KW-0324">Glycolysis</keyword>
<sequence>MLINSVRTLDELREVLRNPKATGPENAYWVFSQLGHKKWENMTITTPGLYDTEFPKTYGHYHSSSDEVEIYKLISGQGVFLLQKKHIENGKPVYDLVDEVFLVGAEPGDEIVVKPEYGHSWSNVGSTPLITYDNWRYGHVPQDYEPIRDLQGMAYYLISDSKGIELVPNPKYRNHPKPKWLTAKEFMQLFD</sequence>
<dbReference type="InterPro" id="IPR011051">
    <property type="entry name" value="RmlC_Cupin_sf"/>
</dbReference>
<evidence type="ECO:0000313" key="9">
    <source>
        <dbReference type="Proteomes" id="UP000526033"/>
    </source>
</evidence>
<evidence type="ECO:0000256" key="6">
    <source>
        <dbReference type="ARBA" id="ARBA00029321"/>
    </source>
</evidence>
<evidence type="ECO:0000259" key="7">
    <source>
        <dbReference type="Pfam" id="PF06560"/>
    </source>
</evidence>
<dbReference type="EMBL" id="JAAZNL010000007">
    <property type="protein sequence ID" value="NMB69719.1"/>
    <property type="molecule type" value="Genomic_DNA"/>
</dbReference>
<name>A0A7X9DK54_UNCKA</name>
<proteinExistence type="inferred from homology"/>
<evidence type="ECO:0000256" key="5">
    <source>
        <dbReference type="ARBA" id="ARBA00023152"/>
    </source>
</evidence>
<reference evidence="8 9" key="1">
    <citation type="journal article" date="2020" name="Biotechnol. Biofuels">
        <title>New insights from the biogas microbiome by comprehensive genome-resolved metagenomics of nearly 1600 species originating from multiple anaerobic digesters.</title>
        <authorList>
            <person name="Campanaro S."/>
            <person name="Treu L."/>
            <person name="Rodriguez-R L.M."/>
            <person name="Kovalovszki A."/>
            <person name="Ziels R.M."/>
            <person name="Maus I."/>
            <person name="Zhu X."/>
            <person name="Kougias P.G."/>
            <person name="Basile A."/>
            <person name="Luo G."/>
            <person name="Schluter A."/>
            <person name="Konstantinidis K.T."/>
            <person name="Angelidaki I."/>
        </authorList>
    </citation>
    <scope>NUCLEOTIDE SEQUENCE [LARGE SCALE GENOMIC DNA]</scope>
    <source>
        <strain evidence="8">AS27yjCOA_165</strain>
    </source>
</reference>
<keyword evidence="4" id="KW-0312">Gluconeogenesis</keyword>
<dbReference type="CDD" id="cd02218">
    <property type="entry name" value="cupin_PGI"/>
    <property type="match status" value="1"/>
</dbReference>
<evidence type="ECO:0000313" key="8">
    <source>
        <dbReference type="EMBL" id="NMB69719.1"/>
    </source>
</evidence>
<protein>
    <recommendedName>
        <fullName evidence="3">glucose-6-phosphate isomerase</fullName>
        <ecNumber evidence="3">5.3.1.9</ecNumber>
    </recommendedName>
</protein>
<comment type="similarity">
    <text evidence="2">Belongs to the archaeal-type GPI family.</text>
</comment>
<comment type="catalytic activity">
    <reaction evidence="6">
        <text>alpha-D-glucose 6-phosphate = beta-D-fructose 6-phosphate</text>
        <dbReference type="Rhea" id="RHEA:11816"/>
        <dbReference type="ChEBI" id="CHEBI:57634"/>
        <dbReference type="ChEBI" id="CHEBI:58225"/>
        <dbReference type="EC" id="5.3.1.9"/>
    </reaction>
</comment>